<proteinExistence type="predicted"/>
<dbReference type="AlphaFoldDB" id="A0A2U8BR91"/>
<evidence type="ECO:0000313" key="2">
    <source>
        <dbReference type="EMBL" id="AWD32855.1"/>
    </source>
</evidence>
<keyword evidence="1" id="KW-0732">Signal</keyword>
<protein>
    <submittedName>
        <fullName evidence="2">Uncharacterized protein</fullName>
    </submittedName>
</protein>
<dbReference type="KEGG" id="fso:Fsol_00042"/>
<keyword evidence="3" id="KW-1185">Reference proteome</keyword>
<gene>
    <name evidence="2" type="ORF">Fsol_00042</name>
</gene>
<name>A0A2U8BR91_9RICK</name>
<sequence>MKQCFVQRFAVIALVCMCVSVTCMIVMCSATGATSQSYNKVKYVDPFKGLFLTAGADLSIIPQLTLSKPIVVRIDSSDNKVTDIKNITNSAVSFFSPTIGIGYMFPYEIALIGTFSIGALNISSDKLVISDQFRIEMSDLEVSLVKYFNLTRMIKPFIGVSVGSTILQYSLHDLRQVDKNGNVSDKRAIALTNLQVRQSIDFNQFTFYTKDPKTSNSVSSAKVCVVESVGDTCKAVSYLDGKNVLNFGYSAGDVSSINVLLDEAANNGNIETEKNNFAFFGMQGGVAFRHCNVQLEIFGTVRLQDAKLKLQHNLFGSYDAQNKLVNTYTYEDIAKMLDDRGRYYVIPMQNNGECSTFDANQACNSLDNDLSDMPTAFLQGGQAAKLQRSAIRYFFTEEYEAATADVETNSQAMIIDGDIVQNISYGIGARLSVSF</sequence>
<feature type="signal peptide" evidence="1">
    <location>
        <begin position="1"/>
        <end position="32"/>
    </location>
</feature>
<evidence type="ECO:0000256" key="1">
    <source>
        <dbReference type="SAM" id="SignalP"/>
    </source>
</evidence>
<feature type="chain" id="PRO_5015885034" evidence="1">
    <location>
        <begin position="33"/>
        <end position="435"/>
    </location>
</feature>
<dbReference type="EMBL" id="CP025989">
    <property type="protein sequence ID" value="AWD32855.1"/>
    <property type="molecule type" value="Genomic_DNA"/>
</dbReference>
<reference evidence="2 3" key="1">
    <citation type="journal article" date="2018" name="Genome Biol. Evol.">
        <title>The Genome Sequence of "Candidatus Fokinia solitaria": Insights on Reductive Evolution in Rickettsiales.</title>
        <authorList>
            <person name="Floriano A.M."/>
            <person name="Castelli M."/>
            <person name="Krenek S."/>
            <person name="Berendonk T.U."/>
            <person name="Bazzocchi C."/>
            <person name="Petroni G."/>
            <person name="Sassera D."/>
        </authorList>
    </citation>
    <scope>NUCLEOTIDE SEQUENCE [LARGE SCALE GENOMIC DNA]</scope>
    <source>
        <strain evidence="2">Rio ETE_ALG 3VII</strain>
    </source>
</reference>
<dbReference type="Proteomes" id="UP000244519">
    <property type="component" value="Chromosome"/>
</dbReference>
<accession>A0A2U8BR91</accession>
<evidence type="ECO:0000313" key="3">
    <source>
        <dbReference type="Proteomes" id="UP000244519"/>
    </source>
</evidence>
<organism evidence="2 3">
    <name type="scientific">Candidatus Fokinia solitaria</name>
    <dbReference type="NCBI Taxonomy" id="1802984"/>
    <lineage>
        <taxon>Bacteria</taxon>
        <taxon>Pseudomonadati</taxon>
        <taxon>Pseudomonadota</taxon>
        <taxon>Alphaproteobacteria</taxon>
        <taxon>Rickettsiales</taxon>
        <taxon>Candidatus Midichloriaceae</taxon>
        <taxon>Candidatus Fokinia</taxon>
    </lineage>
</organism>